<keyword evidence="14" id="KW-0040">ANK repeat</keyword>
<dbReference type="Gene3D" id="3.30.70.1390">
    <property type="entry name" value="ROC domain from the Parkinson's disease-associated leucine-rich repeat kinase 2"/>
    <property type="match status" value="1"/>
</dbReference>
<reference evidence="18" key="1">
    <citation type="submission" date="2025-08" db="UniProtKB">
        <authorList>
            <consortium name="Ensembl"/>
        </authorList>
    </citation>
    <scope>IDENTIFICATION</scope>
</reference>
<dbReference type="Proteomes" id="UP000261620">
    <property type="component" value="Unplaced"/>
</dbReference>
<protein>
    <recommendedName>
        <fullName evidence="3">non-specific serine/threonine protein kinase</fullName>
        <ecNumber evidence="3">2.7.11.1</ecNumber>
    </recommendedName>
</protein>
<keyword evidence="8" id="KW-0547">Nucleotide-binding</keyword>
<dbReference type="PROSITE" id="PS50088">
    <property type="entry name" value="ANK_REPEAT"/>
    <property type="match status" value="1"/>
</dbReference>
<evidence type="ECO:0000256" key="10">
    <source>
        <dbReference type="ARBA" id="ARBA00022840"/>
    </source>
</evidence>
<evidence type="ECO:0000256" key="14">
    <source>
        <dbReference type="PROSITE-ProRule" id="PRU00023"/>
    </source>
</evidence>
<name>A0A3Q4BJV1_MOLML</name>
<dbReference type="Gene3D" id="1.25.40.20">
    <property type="entry name" value="Ankyrin repeat-containing domain"/>
    <property type="match status" value="1"/>
</dbReference>
<evidence type="ECO:0000256" key="9">
    <source>
        <dbReference type="ARBA" id="ARBA00022777"/>
    </source>
</evidence>
<keyword evidence="4" id="KW-0723">Serine/threonine-protein kinase</keyword>
<dbReference type="InterPro" id="IPR027417">
    <property type="entry name" value="P-loop_NTPase"/>
</dbReference>
<comment type="catalytic activity">
    <reaction evidence="13">
        <text>L-seryl-[protein] + ATP = O-phospho-L-seryl-[protein] + ADP + H(+)</text>
        <dbReference type="Rhea" id="RHEA:17989"/>
        <dbReference type="Rhea" id="RHEA-COMP:9863"/>
        <dbReference type="Rhea" id="RHEA-COMP:11604"/>
        <dbReference type="ChEBI" id="CHEBI:15378"/>
        <dbReference type="ChEBI" id="CHEBI:29999"/>
        <dbReference type="ChEBI" id="CHEBI:30616"/>
        <dbReference type="ChEBI" id="CHEBI:83421"/>
        <dbReference type="ChEBI" id="CHEBI:456216"/>
        <dbReference type="EC" id="2.7.11.1"/>
    </reaction>
</comment>
<dbReference type="Pfam" id="PF08477">
    <property type="entry name" value="Roc"/>
    <property type="match status" value="1"/>
</dbReference>
<dbReference type="GO" id="GO:0005524">
    <property type="term" value="F:ATP binding"/>
    <property type="evidence" value="ECO:0007669"/>
    <property type="project" value="UniProtKB-KW"/>
</dbReference>
<dbReference type="SUPFAM" id="SSF50978">
    <property type="entry name" value="WD40 repeat-like"/>
    <property type="match status" value="1"/>
</dbReference>
<evidence type="ECO:0000313" key="18">
    <source>
        <dbReference type="Ensembl" id="ENSMMOP00000020302.1"/>
    </source>
</evidence>
<feature type="region of interest" description="Disordered" evidence="15">
    <location>
        <begin position="1"/>
        <end position="30"/>
    </location>
</feature>
<comment type="similarity">
    <text evidence="2">Belongs to the protein kinase superfamily. TKL Ser/Thr protein kinase family. ROCO subfamily.</text>
</comment>
<evidence type="ECO:0000256" key="7">
    <source>
        <dbReference type="ARBA" id="ARBA00022737"/>
    </source>
</evidence>
<dbReference type="InterPro" id="IPR050647">
    <property type="entry name" value="Plant_LRR-RLKs"/>
</dbReference>
<dbReference type="GO" id="GO:0009966">
    <property type="term" value="P:regulation of signal transduction"/>
    <property type="evidence" value="ECO:0007669"/>
    <property type="project" value="UniProtKB-ARBA"/>
</dbReference>
<evidence type="ECO:0000256" key="3">
    <source>
        <dbReference type="ARBA" id="ARBA00012513"/>
    </source>
</evidence>
<evidence type="ECO:0000259" key="17">
    <source>
        <dbReference type="PROSITE" id="PS51424"/>
    </source>
</evidence>
<dbReference type="InterPro" id="IPR002110">
    <property type="entry name" value="Ankyrin_rpt"/>
</dbReference>
<dbReference type="Pfam" id="PF13855">
    <property type="entry name" value="LRR_8"/>
    <property type="match status" value="1"/>
</dbReference>
<evidence type="ECO:0000256" key="15">
    <source>
        <dbReference type="SAM" id="MobiDB-lite"/>
    </source>
</evidence>
<accession>A0A3Q4BJV1</accession>
<organism evidence="18 19">
    <name type="scientific">Mola mola</name>
    <name type="common">Ocean sunfish</name>
    <name type="synonym">Tetraodon mola</name>
    <dbReference type="NCBI Taxonomy" id="94237"/>
    <lineage>
        <taxon>Eukaryota</taxon>
        <taxon>Metazoa</taxon>
        <taxon>Chordata</taxon>
        <taxon>Craniata</taxon>
        <taxon>Vertebrata</taxon>
        <taxon>Euteleostomi</taxon>
        <taxon>Actinopterygii</taxon>
        <taxon>Neopterygii</taxon>
        <taxon>Teleostei</taxon>
        <taxon>Neoteleostei</taxon>
        <taxon>Acanthomorphata</taxon>
        <taxon>Eupercaria</taxon>
        <taxon>Tetraodontiformes</taxon>
        <taxon>Molidae</taxon>
        <taxon>Mola</taxon>
    </lineage>
</organism>
<evidence type="ECO:0000259" key="16">
    <source>
        <dbReference type="PROSITE" id="PS50011"/>
    </source>
</evidence>
<dbReference type="SMART" id="SM00364">
    <property type="entry name" value="LRR_BAC"/>
    <property type="match status" value="9"/>
</dbReference>
<evidence type="ECO:0000313" key="19">
    <source>
        <dbReference type="Proteomes" id="UP000261620"/>
    </source>
</evidence>
<dbReference type="Gene3D" id="1.10.510.10">
    <property type="entry name" value="Transferase(Phosphotransferase) domain 1"/>
    <property type="match status" value="1"/>
</dbReference>
<evidence type="ECO:0000256" key="1">
    <source>
        <dbReference type="ARBA" id="ARBA00001946"/>
    </source>
</evidence>
<dbReference type="PANTHER" id="PTHR48056">
    <property type="entry name" value="LRR RECEPTOR-LIKE SERINE/THREONINE-PROTEIN KINASE-RELATED"/>
    <property type="match status" value="1"/>
</dbReference>
<evidence type="ECO:0000256" key="11">
    <source>
        <dbReference type="ARBA" id="ARBA00023134"/>
    </source>
</evidence>
<dbReference type="SUPFAM" id="SSF56112">
    <property type="entry name" value="Protein kinase-like (PK-like)"/>
    <property type="match status" value="1"/>
</dbReference>
<dbReference type="GO" id="GO:0004674">
    <property type="term" value="F:protein serine/threonine kinase activity"/>
    <property type="evidence" value="ECO:0007669"/>
    <property type="project" value="UniProtKB-KW"/>
</dbReference>
<evidence type="ECO:0000256" key="13">
    <source>
        <dbReference type="ARBA" id="ARBA00048679"/>
    </source>
</evidence>
<comment type="catalytic activity">
    <reaction evidence="12">
        <text>L-threonyl-[protein] + ATP = O-phospho-L-threonyl-[protein] + ADP + H(+)</text>
        <dbReference type="Rhea" id="RHEA:46608"/>
        <dbReference type="Rhea" id="RHEA-COMP:11060"/>
        <dbReference type="Rhea" id="RHEA-COMP:11605"/>
        <dbReference type="ChEBI" id="CHEBI:15378"/>
        <dbReference type="ChEBI" id="CHEBI:30013"/>
        <dbReference type="ChEBI" id="CHEBI:30616"/>
        <dbReference type="ChEBI" id="CHEBI:61977"/>
        <dbReference type="ChEBI" id="CHEBI:456216"/>
        <dbReference type="EC" id="2.7.11.1"/>
    </reaction>
</comment>
<dbReference type="Pfam" id="PF07714">
    <property type="entry name" value="PK_Tyr_Ser-Thr"/>
    <property type="match status" value="1"/>
</dbReference>
<dbReference type="InterPro" id="IPR003591">
    <property type="entry name" value="Leu-rich_rpt_typical-subtyp"/>
</dbReference>
<dbReference type="InterPro" id="IPR057263">
    <property type="entry name" value="COR-B"/>
</dbReference>
<dbReference type="PANTHER" id="PTHR48056:SF81">
    <property type="entry name" value="RECEPTOR PROTEIN-TYROSINE KINASE CEPR1"/>
    <property type="match status" value="1"/>
</dbReference>
<keyword evidence="7" id="KW-0677">Repeat</keyword>
<dbReference type="Gene3D" id="3.40.50.300">
    <property type="entry name" value="P-loop containing nucleotide triphosphate hydrolases"/>
    <property type="match status" value="1"/>
</dbReference>
<keyword evidence="11" id="KW-0342">GTP-binding</keyword>
<dbReference type="SMART" id="SM00369">
    <property type="entry name" value="LRR_TYP"/>
    <property type="match status" value="8"/>
</dbReference>
<dbReference type="InterPro" id="IPR020859">
    <property type="entry name" value="ROC"/>
</dbReference>
<dbReference type="Pfam" id="PF12796">
    <property type="entry name" value="Ank_2"/>
    <property type="match status" value="1"/>
</dbReference>
<feature type="repeat" description="ANK" evidence="14">
    <location>
        <begin position="167"/>
        <end position="195"/>
    </location>
</feature>
<dbReference type="OMA" id="GEEVIWC"/>
<dbReference type="PROSITE" id="PS51450">
    <property type="entry name" value="LRR"/>
    <property type="match status" value="4"/>
</dbReference>
<feature type="domain" description="Roc" evidence="17">
    <location>
        <begin position="596"/>
        <end position="789"/>
    </location>
</feature>
<dbReference type="InterPro" id="IPR032171">
    <property type="entry name" value="COR-A"/>
</dbReference>
<dbReference type="Ensembl" id="ENSMMOT00000020636.1">
    <property type="protein sequence ID" value="ENSMMOP00000020302.1"/>
    <property type="gene ID" value="ENSMMOG00000015418.1"/>
</dbReference>
<dbReference type="InterPro" id="IPR001245">
    <property type="entry name" value="Ser-Thr/Tyr_kinase_cat_dom"/>
</dbReference>
<keyword evidence="6" id="KW-0808">Transferase</keyword>
<keyword evidence="19" id="KW-1185">Reference proteome</keyword>
<dbReference type="PROSITE" id="PS50011">
    <property type="entry name" value="PROTEIN_KINASE_DOM"/>
    <property type="match status" value="1"/>
</dbReference>
<dbReference type="GO" id="GO:0005525">
    <property type="term" value="F:GTP binding"/>
    <property type="evidence" value="ECO:0007669"/>
    <property type="project" value="UniProtKB-KW"/>
</dbReference>
<dbReference type="Pfam" id="PF16095">
    <property type="entry name" value="COR-A"/>
    <property type="match status" value="1"/>
</dbReference>
<dbReference type="SMART" id="SM00248">
    <property type="entry name" value="ANK"/>
    <property type="match status" value="4"/>
</dbReference>
<evidence type="ECO:0000256" key="2">
    <source>
        <dbReference type="ARBA" id="ARBA00008171"/>
    </source>
</evidence>
<dbReference type="SUPFAM" id="SSF48403">
    <property type="entry name" value="Ankyrin repeat"/>
    <property type="match status" value="1"/>
</dbReference>
<keyword evidence="5" id="KW-0433">Leucine-rich repeat</keyword>
<evidence type="ECO:0000256" key="4">
    <source>
        <dbReference type="ARBA" id="ARBA00022527"/>
    </source>
</evidence>
<dbReference type="EC" id="2.7.11.1" evidence="3"/>
<proteinExistence type="inferred from homology"/>
<dbReference type="SUPFAM" id="SSF52540">
    <property type="entry name" value="P-loop containing nucleoside triphosphate hydrolases"/>
    <property type="match status" value="1"/>
</dbReference>
<dbReference type="SUPFAM" id="SSF52058">
    <property type="entry name" value="L domain-like"/>
    <property type="match status" value="2"/>
</dbReference>
<keyword evidence="9" id="KW-0418">Kinase</keyword>
<dbReference type="InterPro" id="IPR036322">
    <property type="entry name" value="WD40_repeat_dom_sf"/>
</dbReference>
<dbReference type="PROSITE" id="PS51424">
    <property type="entry name" value="ROC"/>
    <property type="match status" value="1"/>
</dbReference>
<dbReference type="InterPro" id="IPR032675">
    <property type="entry name" value="LRR_dom_sf"/>
</dbReference>
<dbReference type="Pfam" id="PF25497">
    <property type="entry name" value="COR-B"/>
    <property type="match status" value="1"/>
</dbReference>
<dbReference type="InterPro" id="IPR000719">
    <property type="entry name" value="Prot_kinase_dom"/>
</dbReference>
<evidence type="ECO:0000256" key="5">
    <source>
        <dbReference type="ARBA" id="ARBA00022614"/>
    </source>
</evidence>
<comment type="cofactor">
    <cofactor evidence="1">
        <name>Mg(2+)</name>
        <dbReference type="ChEBI" id="CHEBI:18420"/>
    </cofactor>
</comment>
<dbReference type="STRING" id="94237.ENSMMOP00000020302"/>
<dbReference type="InterPro" id="IPR036770">
    <property type="entry name" value="Ankyrin_rpt-contain_sf"/>
</dbReference>
<feature type="domain" description="Protein kinase" evidence="16">
    <location>
        <begin position="1206"/>
        <end position="1484"/>
    </location>
</feature>
<keyword evidence="10" id="KW-0067">ATP-binding</keyword>
<dbReference type="InterPro" id="IPR011009">
    <property type="entry name" value="Kinase-like_dom_sf"/>
</dbReference>
<evidence type="ECO:0000256" key="12">
    <source>
        <dbReference type="ARBA" id="ARBA00047899"/>
    </source>
</evidence>
<dbReference type="SMART" id="SM00220">
    <property type="entry name" value="S_TKc"/>
    <property type="match status" value="1"/>
</dbReference>
<dbReference type="Gene3D" id="3.80.10.10">
    <property type="entry name" value="Ribonuclease Inhibitor"/>
    <property type="match status" value="3"/>
</dbReference>
<sequence>MSSVPSGPGDEMGTKASLLDGPGQDSALPSPTLENIQAAYEEKQEEVARELIQQACCVNLLCMAVQHGDLQSVNYLLKEAHIPVPQEPSNTNPAILAAYYGDTSLVKLLLDSVPGPCLRRDLLNWMLATSCQQGHVDVVRVLVHSYNADVKDCAIHSNEFAIITGLPLYAAARAGNEEIANFLLQNGAGFSSYTLMDHPAFSKHLLRLKQQENTSVDGEQTLSVCWSGLQLPWLELDWFMDVSSNINHLDLSSNCLVALPSVVPWGLLHLHTLDLSNNLLKQLPAANTSQEVICSNLQQVNLSDNQLTSLPSGLLHLTHIKKISASKNQLTSLFDIPNTTNWIGLRKLEELDVSDNCLTNLPMVVMHCLKSLRVLDVCRNRLSSFPDPWACPLKHAKASSNEIQSLPDSVPIFWKTQLQEFDLSDNCLKELPLYIFELEALLSLRLCGNNIATLPAPSKWKCSQLRTLDLSRNQLGKTEEGPKSRRLTFLTTWHRKDPEPVCPIEFPMILRDSLEVLFLNDNQLECVPQSMCGLHSLTELYLSNNPGIRELPAELGQLSNLWQLDIEGLNITNVPQEVRKEGSASVLAFLRAHLRKAENYRLLKMLVIGPPRQGKTALLEVLQTGRASPFTPGECSISTSTWELDKPNGGKNTDSVVFNVWDIGGQASMSTVNQCFFTDKALYMLIWNLALGKESVANLQTWLLNIEARAPNSAVVVVGTHLDLIDNKFRTERLATLKAHILALCRSPSGARATGYPDITWKHLHEVSCKTLEGVDGLKKLIYQVAHSMKDSSSSAFGSKLLCRMIPRSYLTLQEAVSAEKQRRDAEGEVQYLTEAQLDCIVEQNPRSDIRYYDDLQTALSFLIETGTLLHFPDTSHGLCTLYFLCPVWLSECLERVMHLKSSRSVAINGVIQADDLKMLFVGTGFTQQTEEQCFQLLAKFEIALPVANNSYLLPHLLPHKPAVDIHGFRQQTNNTLQRLVKMSFVPVGFWERFIARMLISLKEMDLQSFETKRNTRNQRSKNSVIYNFAGTQQKNRCSTFRVRRSQTIYWKEGLLITFDGGYLSVESSDISWKRKKSGGIKIICQSEMRDFSAMAFITDHINSLIEQWFPALTASESDGSLLVEQYAPCPVCPSLGQHKQADDEAGDVHYFNMEDCVLAAVEREHITCPQHPEKPVTLQELVPELFMTDFPARLFLERSELIYSEEESNILGQGGSGTIIYRAQYHNQPVAIKRFPFKKCRQKTISNTMVKHLQSADAFRSFSEFRQEASMLRTLQHPCIVNLVGISIHPLCFALQLAPLGSLNTVLEERQKGSSYMPLGHMLTFRVAYQIAAGLAYLHKKSIIFCDLKSDNILVWSLEVFNIKLSDYGISRQSFHEGALGVEGTPGYQAPEVQPGIVYDDKVDMFSYGMVLYELLSGRRPALGHHQLQIAKKLSKGIRPVLGSPEEVQFYSLQSLLTECWDTKPERRPVAMECLRQMQEPGFPCLRYVLSSDSHKQLFLSQLQGYSAVFWSGDKDNRNYSVVNVEKGQVEVTRMSCPGSQITCQLKVGNTLWMATEEQEVFIYSLKDMCPLSQPQKQFSCADIITCLFPVPEKEQSLPRVFAGMSDGLVAVYSLLNDLPMEGESYLCTHTLNKTVFSLEDSDPRQKPYPVKSMALVSSGSQLWLSNGPGVLVINCLSLQAVQRLEPYNPPSSIVSMTTSFSLWEEETVWTLDNHSNTLMLYHAASYQLCAKYCCGDSHPLRDVFAIQRPARVTTVIATDLKSTDPENNVEYNNGEVTLIYSEEAGTQIIQHQDSLTNYCSISSDCSLEPLGSDCSSSEGLGSLASHSSVPLPEDQEEMGMVQDQQASVNSDHIDLMLSFTVHVCVLLFYRRGGDVMVIEMQSLGDELRGRVIAVLSPPGSLVAKDTVVCGFRKENMEWCLCVWRGWGSHELEVFYQSYEELGRLENGMRKRR</sequence>
<evidence type="ECO:0000256" key="6">
    <source>
        <dbReference type="ARBA" id="ARBA00022679"/>
    </source>
</evidence>
<reference evidence="18" key="2">
    <citation type="submission" date="2025-09" db="UniProtKB">
        <authorList>
            <consortium name="Ensembl"/>
        </authorList>
    </citation>
    <scope>IDENTIFICATION</scope>
</reference>
<dbReference type="InterPro" id="IPR001611">
    <property type="entry name" value="Leu-rich_rpt"/>
</dbReference>
<evidence type="ECO:0000256" key="8">
    <source>
        <dbReference type="ARBA" id="ARBA00022741"/>
    </source>
</evidence>